<feature type="transmembrane region" description="Helical" evidence="5">
    <location>
        <begin position="139"/>
        <end position="162"/>
    </location>
</feature>
<name>A0ABM1VXQ5_APLCA</name>
<keyword evidence="2" id="KW-0276">Fatty acid metabolism</keyword>
<keyword evidence="1 8" id="KW-0436">Ligase</keyword>
<evidence type="ECO:0000259" key="6">
    <source>
        <dbReference type="Pfam" id="PF00501"/>
    </source>
</evidence>
<keyword evidence="5" id="KW-0472">Membrane</keyword>
<keyword evidence="7" id="KW-1185">Reference proteome</keyword>
<feature type="domain" description="AMP-dependent synthetase/ligase" evidence="6">
    <location>
        <begin position="82"/>
        <end position="479"/>
    </location>
</feature>
<evidence type="ECO:0000256" key="5">
    <source>
        <dbReference type="SAM" id="Phobius"/>
    </source>
</evidence>
<reference evidence="8 9" key="1">
    <citation type="submission" date="2025-05" db="UniProtKB">
        <authorList>
            <consortium name="RefSeq"/>
        </authorList>
    </citation>
    <scope>IDENTIFICATION</scope>
</reference>
<evidence type="ECO:0000313" key="7">
    <source>
        <dbReference type="Proteomes" id="UP000694888"/>
    </source>
</evidence>
<evidence type="ECO:0000256" key="1">
    <source>
        <dbReference type="ARBA" id="ARBA00022598"/>
    </source>
</evidence>
<dbReference type="Proteomes" id="UP000694888">
    <property type="component" value="Unplaced"/>
</dbReference>
<dbReference type="GO" id="GO:0016874">
    <property type="term" value="F:ligase activity"/>
    <property type="evidence" value="ECO:0007669"/>
    <property type="project" value="UniProtKB-KW"/>
</dbReference>
<dbReference type="SUPFAM" id="SSF56801">
    <property type="entry name" value="Acetyl-CoA synthetase-like"/>
    <property type="match status" value="1"/>
</dbReference>
<organism evidence="7 10">
    <name type="scientific">Aplysia californica</name>
    <name type="common">California sea hare</name>
    <dbReference type="NCBI Taxonomy" id="6500"/>
    <lineage>
        <taxon>Eukaryota</taxon>
        <taxon>Metazoa</taxon>
        <taxon>Spiralia</taxon>
        <taxon>Lophotrochozoa</taxon>
        <taxon>Mollusca</taxon>
        <taxon>Gastropoda</taxon>
        <taxon>Heterobranchia</taxon>
        <taxon>Euthyneura</taxon>
        <taxon>Tectipleura</taxon>
        <taxon>Aplysiida</taxon>
        <taxon>Aplysioidea</taxon>
        <taxon>Aplysiidae</taxon>
        <taxon>Aplysia</taxon>
    </lineage>
</organism>
<dbReference type="EC" id="6.2.1.3" evidence="4"/>
<protein>
    <recommendedName>
        <fullName evidence="4">long-chain-fatty-acid--CoA ligase</fullName>
        <ecNumber evidence="4">6.2.1.3</ecNumber>
    </recommendedName>
</protein>
<dbReference type="InterPro" id="IPR000873">
    <property type="entry name" value="AMP-dep_synth/lig_dom"/>
</dbReference>
<dbReference type="RefSeq" id="XP_005090445.1">
    <property type="nucleotide sequence ID" value="XM_005090388.3"/>
</dbReference>
<dbReference type="Gene3D" id="3.40.50.12780">
    <property type="entry name" value="N-terminal domain of ligase-like"/>
    <property type="match status" value="1"/>
</dbReference>
<evidence type="ECO:0000313" key="10">
    <source>
        <dbReference type="RefSeq" id="XP_035827198.1"/>
    </source>
</evidence>
<evidence type="ECO:0000313" key="8">
    <source>
        <dbReference type="RefSeq" id="XP_005090445.1"/>
    </source>
</evidence>
<evidence type="ECO:0000313" key="9">
    <source>
        <dbReference type="RefSeq" id="XP_005090446.1"/>
    </source>
</evidence>
<dbReference type="GeneID" id="101863710"/>
<dbReference type="PANTHER" id="PTHR43272:SF32">
    <property type="entry name" value="AMP-DEPENDENT SYNTHETASE_LIGASE DOMAIN-CONTAINING PROTEIN"/>
    <property type="match status" value="1"/>
</dbReference>
<dbReference type="RefSeq" id="XP_005090446.1">
    <property type="nucleotide sequence ID" value="XM_005090389.3"/>
</dbReference>
<proteinExistence type="predicted"/>
<dbReference type="InterPro" id="IPR042099">
    <property type="entry name" value="ANL_N_sf"/>
</dbReference>
<evidence type="ECO:0000256" key="4">
    <source>
        <dbReference type="ARBA" id="ARBA00026121"/>
    </source>
</evidence>
<accession>A0ABM1VXQ5</accession>
<dbReference type="RefSeq" id="XP_035827198.1">
    <property type="nucleotide sequence ID" value="XM_035971305.1"/>
</dbReference>
<keyword evidence="5" id="KW-0812">Transmembrane</keyword>
<keyword evidence="3" id="KW-0443">Lipid metabolism</keyword>
<dbReference type="Pfam" id="PF00501">
    <property type="entry name" value="AMP-binding"/>
    <property type="match status" value="1"/>
</dbReference>
<dbReference type="PANTHER" id="PTHR43272">
    <property type="entry name" value="LONG-CHAIN-FATTY-ACID--COA LIGASE"/>
    <property type="match status" value="1"/>
</dbReference>
<gene>
    <name evidence="8 9 10" type="primary">LOC101863710</name>
</gene>
<keyword evidence="5" id="KW-1133">Transmembrane helix</keyword>
<evidence type="ECO:0000256" key="3">
    <source>
        <dbReference type="ARBA" id="ARBA00023098"/>
    </source>
</evidence>
<sequence length="699" mass="78992">MFKAQKSPVSAQAPRAQLDLPGSLRKVDSSASIWSGSTGSRVSIDEQVPAVSHFVHQLENAVNIRVEDDEEPVTVPSFLLRAVQLYNERRALAYKYDGKWEEWTYGQYYQEVVHAAESFIMLGLNPHESVGIACSNSPMYFISALAAVFAGGIFVGITCTNVKNILLHMLRECKVNIMVVDSHKNINQILDIWSDLPSLKAIVNADVCANLYHTNPRIYLWRDFLKLGLELPSAKLSHRLNMLAPNRCCAVFYPFVNHDTTFLPNGVMVSHDNLTYMAQLLVRKFISEYPDLDTLNEFRLMSYLSLNSPFALILEMLVPISLGGLVSFADQNALKGTLALTLREVKPHVFCGTVFVWALLQKRLFKRIRQMSCFRGQLLLLARNKSLQSFYRRLVKSEGSSMFRPGKFVSYVTNKVKRKLGLSCCKLFLSYDGSLKVETLEFFISLGIPIIELFTSTLLSGPHSMGGYCQYQMGSVGKELNGFTSKFTEKKGKNRKMYAKGRHVCMGILHQVNLHVMDHEGYVYTGISAYKGRHDFLYTCSDLKEVLILDNGCTVAYPPIENLFKDTLPIVSHCMLVGHMRSFAAILLTLKSEVCPTTYKPTKILARSVQIWLRQRGTNATTVSEIIQKKSTSVYEAIEDAIISVNKNLKHQSAWILKWRVLPIEFSLLDGELDPITMELRRDIISKKYKDVIDGIYSS</sequence>
<evidence type="ECO:0000256" key="2">
    <source>
        <dbReference type="ARBA" id="ARBA00022832"/>
    </source>
</evidence>